<dbReference type="GO" id="GO:0016020">
    <property type="term" value="C:membrane"/>
    <property type="evidence" value="ECO:0007669"/>
    <property type="project" value="UniProtKB-SubCell"/>
</dbReference>
<keyword evidence="4 5" id="KW-0472">Membrane</keyword>
<accession>K0KIA8</accession>
<comment type="caution">
    <text evidence="7">The sequence shown here is derived from an EMBL/GenBank/DDBJ whole genome shotgun (WGS) entry which is preliminary data.</text>
</comment>
<evidence type="ECO:0000256" key="1">
    <source>
        <dbReference type="ARBA" id="ARBA00004167"/>
    </source>
</evidence>
<evidence type="ECO:0000313" key="7">
    <source>
        <dbReference type="EMBL" id="CCH41134.1"/>
    </source>
</evidence>
<evidence type="ECO:0000256" key="2">
    <source>
        <dbReference type="ARBA" id="ARBA00022692"/>
    </source>
</evidence>
<keyword evidence="3 5" id="KW-1133">Transmembrane helix</keyword>
<keyword evidence="2 5" id="KW-0812">Transmembrane</keyword>
<organism evidence="7 8">
    <name type="scientific">Wickerhamomyces ciferrii (strain ATCC 14091 / BCRC 22168 / CBS 111 / JCM 3599 / NBRC 0793 / NRRL Y-1031 F-60-10)</name>
    <name type="common">Yeast</name>
    <name type="synonym">Pichia ciferrii</name>
    <dbReference type="NCBI Taxonomy" id="1206466"/>
    <lineage>
        <taxon>Eukaryota</taxon>
        <taxon>Fungi</taxon>
        <taxon>Dikarya</taxon>
        <taxon>Ascomycota</taxon>
        <taxon>Saccharomycotina</taxon>
        <taxon>Saccharomycetes</taxon>
        <taxon>Phaffomycetales</taxon>
        <taxon>Wickerhamomycetaceae</taxon>
        <taxon>Wickerhamomyces</taxon>
    </lineage>
</organism>
<evidence type="ECO:0000313" key="8">
    <source>
        <dbReference type="Proteomes" id="UP000009328"/>
    </source>
</evidence>
<proteinExistence type="predicted"/>
<dbReference type="AlphaFoldDB" id="K0KIA8"/>
<dbReference type="InParanoid" id="K0KIA8"/>
<sequence length="666" mass="78011">MLWDIKTHHTPRRNFKFSLKSLQVVTILVLLLVLIWIIHATKSQLQSVSDLRNFDYSYGTTSHIDPSKIESLSYRKLSSITDMNDHDSGFPQIVIATADSIAEETDPFLSTLKRTYLSYITHIRHSLENNDFNPRISFSWNDWYNFELYDMNTTENYSEDEELGTSKVFQKSEFEKASEGLDYIGSGEYKVNQLIFMDSKSDRNYIIQIKNQDSSKDTAQFLEKLHDLDASDITLDQIAEEMENIRELVKPDPMILSQEKVETRSNTNYNSFDNDELFINLHLDDFIFETTHIDELDLVSLSSSSKNLLNFLKNLHLVEQQYDTDFEKFFNEVELKDDKSLAGSHYDSRFFKKVLHGRQKYFALHHLIRTWQEFAQKEKIIYWLSHGNLLSWRWSGVSFLWDHDCDIQLPIRHLEYLAINYNGSLIIEDPNTGFNRYLIEISPYFVDRVNANLKNSIDGRMIDLETGLYIDLTGLSANELKQELITDKHIHNYTFGSLTPLRSTLYEGVTSWIPHDTDYILTKEYPSGLKNGKYNGFTYVENLSSWIKDLEHCLEPNLLEEGKYFLSNFRSKNCDDLSNEHFISLTQYWTLKQVEDRFTCFNKVHCKPPFSKEYLSNLVPSEYLNTLSNSEKWGISSFETKGIRDLVRSWKLPSIPGSDMTKVKWY</sequence>
<keyword evidence="8" id="KW-1185">Reference proteome</keyword>
<dbReference type="InterPro" id="IPR009644">
    <property type="entry name" value="FKTN/MNN4/W02B3.4-1"/>
</dbReference>
<feature type="transmembrane region" description="Helical" evidence="5">
    <location>
        <begin position="21"/>
        <end position="39"/>
    </location>
</feature>
<protein>
    <recommendedName>
        <fullName evidence="6">LicD/FKTN/FKRP nucleotidyltransferase domain-containing protein</fullName>
    </recommendedName>
</protein>
<dbReference type="InterPro" id="IPR007074">
    <property type="entry name" value="LicD/FKTN/FKRP_NTP_transf"/>
</dbReference>
<dbReference type="EMBL" id="CAIF01000011">
    <property type="protein sequence ID" value="CCH41134.1"/>
    <property type="molecule type" value="Genomic_DNA"/>
</dbReference>
<dbReference type="PANTHER" id="PTHR15407">
    <property type="entry name" value="FUKUTIN-RELATED"/>
    <property type="match status" value="1"/>
</dbReference>
<reference evidence="7 8" key="1">
    <citation type="journal article" date="2012" name="Eukaryot. Cell">
        <title>Draft genome sequence of Wickerhamomyces ciferrii NRRL Y-1031 F-60-10.</title>
        <authorList>
            <person name="Schneider J."/>
            <person name="Andrea H."/>
            <person name="Blom J."/>
            <person name="Jaenicke S."/>
            <person name="Ruckert C."/>
            <person name="Schorsch C."/>
            <person name="Szczepanowski R."/>
            <person name="Farwick M."/>
            <person name="Goesmann A."/>
            <person name="Puhler A."/>
            <person name="Schaffer S."/>
            <person name="Tauch A."/>
            <person name="Kohler T."/>
            <person name="Brinkrolf K."/>
        </authorList>
    </citation>
    <scope>NUCLEOTIDE SEQUENCE [LARGE SCALE GENOMIC DNA]</scope>
    <source>
        <strain evidence="8">ATCC 14091 / BCRC 22168 / CBS 111 / JCM 3599 / NBRC 0793 / NRRL Y-1031 F-60-10</strain>
    </source>
</reference>
<dbReference type="Pfam" id="PF04991">
    <property type="entry name" value="LicD"/>
    <property type="match status" value="1"/>
</dbReference>
<dbReference type="HOGENOM" id="CLU_412332_0_0_1"/>
<dbReference type="STRING" id="1206466.K0KIA8"/>
<gene>
    <name evidence="7" type="ORF">BN7_671</name>
</gene>
<evidence type="ECO:0000256" key="4">
    <source>
        <dbReference type="ARBA" id="ARBA00023136"/>
    </source>
</evidence>
<dbReference type="PANTHER" id="PTHR15407:SF28">
    <property type="entry name" value="RIBITOL-5-PHOSPHATE TRANSFERASE FKTN"/>
    <property type="match status" value="1"/>
</dbReference>
<dbReference type="Proteomes" id="UP000009328">
    <property type="component" value="Unassembled WGS sequence"/>
</dbReference>
<feature type="domain" description="LicD/FKTN/FKRP nucleotidyltransferase" evidence="6">
    <location>
        <begin position="375"/>
        <end position="480"/>
    </location>
</feature>
<dbReference type="GO" id="GO:0009100">
    <property type="term" value="P:glycoprotein metabolic process"/>
    <property type="evidence" value="ECO:0007669"/>
    <property type="project" value="UniProtKB-ARBA"/>
</dbReference>
<name>K0KIA8_WICCF</name>
<comment type="subcellular location">
    <subcellularLocation>
        <location evidence="1">Membrane</location>
        <topology evidence="1">Single-pass membrane protein</topology>
    </subcellularLocation>
</comment>
<evidence type="ECO:0000256" key="5">
    <source>
        <dbReference type="SAM" id="Phobius"/>
    </source>
</evidence>
<evidence type="ECO:0000256" key="3">
    <source>
        <dbReference type="ARBA" id="ARBA00022989"/>
    </source>
</evidence>
<dbReference type="eggNOG" id="ENOG502QREF">
    <property type="taxonomic scope" value="Eukaryota"/>
</dbReference>
<evidence type="ECO:0000259" key="6">
    <source>
        <dbReference type="Pfam" id="PF04991"/>
    </source>
</evidence>